<organism evidence="2 3">
    <name type="scientific">Thanatephorus cucumeris (strain AG1-IB / isolate 7/3/14)</name>
    <name type="common">Lettuce bottom rot fungus</name>
    <name type="synonym">Rhizoctonia solani</name>
    <dbReference type="NCBI Taxonomy" id="1108050"/>
    <lineage>
        <taxon>Eukaryota</taxon>
        <taxon>Fungi</taxon>
        <taxon>Dikarya</taxon>
        <taxon>Basidiomycota</taxon>
        <taxon>Agaricomycotina</taxon>
        <taxon>Agaricomycetes</taxon>
        <taxon>Cantharellales</taxon>
        <taxon>Ceratobasidiaceae</taxon>
        <taxon>Rhizoctonia</taxon>
        <taxon>Rhizoctonia solani AG-1</taxon>
    </lineage>
</organism>
<protein>
    <submittedName>
        <fullName evidence="2">Uncharacterized protein</fullName>
    </submittedName>
</protein>
<reference evidence="2 3" key="1">
    <citation type="journal article" date="2013" name="J. Biotechnol.">
        <title>Establishment and interpretation of the genome sequence of the phytopathogenic fungus Rhizoctonia solani AG1-IB isolate 7/3/14.</title>
        <authorList>
            <person name="Wibberg D.W."/>
            <person name="Jelonek L.J."/>
            <person name="Rupp O.R."/>
            <person name="Hennig M.H."/>
            <person name="Eikmeyer F.E."/>
            <person name="Goesmann A.G."/>
            <person name="Hartmann A.H."/>
            <person name="Borriss R.B."/>
            <person name="Grosch R.G."/>
            <person name="Puehler A.P."/>
            <person name="Schlueter A.S."/>
        </authorList>
    </citation>
    <scope>NUCLEOTIDE SEQUENCE [LARGE SCALE GENOMIC DNA]</scope>
    <source>
        <strain evidence="3">AG1-IB / isolate 7/3/14</strain>
    </source>
</reference>
<accession>M5BM10</accession>
<dbReference type="HOGENOM" id="CLU_1428890_0_0_1"/>
<evidence type="ECO:0000256" key="1">
    <source>
        <dbReference type="SAM" id="MobiDB-lite"/>
    </source>
</evidence>
<dbReference type="AlphaFoldDB" id="M5BM10"/>
<name>M5BM10_THACB</name>
<gene>
    <name evidence="2" type="ORF">BN14_01914</name>
</gene>
<feature type="compositionally biased region" description="Low complexity" evidence="1">
    <location>
        <begin position="140"/>
        <end position="152"/>
    </location>
</feature>
<evidence type="ECO:0000313" key="2">
    <source>
        <dbReference type="EMBL" id="CCO27924.1"/>
    </source>
</evidence>
<dbReference type="Proteomes" id="UP000012065">
    <property type="component" value="Unassembled WGS sequence"/>
</dbReference>
<dbReference type="EMBL" id="CAOJ01002593">
    <property type="protein sequence ID" value="CCO27924.1"/>
    <property type="molecule type" value="Genomic_DNA"/>
</dbReference>
<feature type="compositionally biased region" description="Pro residues" evidence="1">
    <location>
        <begin position="103"/>
        <end position="124"/>
    </location>
</feature>
<proteinExistence type="predicted"/>
<comment type="caution">
    <text evidence="2">The sequence shown here is derived from an EMBL/GenBank/DDBJ whole genome shotgun (WGS) entry which is preliminary data.</text>
</comment>
<evidence type="ECO:0000313" key="3">
    <source>
        <dbReference type="Proteomes" id="UP000012065"/>
    </source>
</evidence>
<sequence>MVVLRYLHPSLSLKQILLIQFVLSTASPQILKFLSRRFLNLLLVFLNLRSGSSSATRPTGPTATDKAARSPQAPPPKPDSDAHPQPQPASFPPHPVAVRSVPEQPPKVGVPPKPVQGSPVPHPPVARSEGQPHPAPEPQPQSQVVPEPVAQPGVPRPHVARMEPPQAPRPDAEIPHQPIPQAGAPIPTEH</sequence>
<feature type="compositionally biased region" description="Pro residues" evidence="1">
    <location>
        <begin position="85"/>
        <end position="95"/>
    </location>
</feature>
<feature type="compositionally biased region" description="Polar residues" evidence="1">
    <location>
        <begin position="51"/>
        <end position="62"/>
    </location>
</feature>
<feature type="region of interest" description="Disordered" evidence="1">
    <location>
        <begin position="51"/>
        <end position="190"/>
    </location>
</feature>